<keyword evidence="1" id="KW-0943">RNA-mediated gene silencing</keyword>
<accession>A0A453EDJ3</accession>
<dbReference type="InterPro" id="IPR057596">
    <property type="entry name" value="RDRP_core"/>
</dbReference>
<protein>
    <recommendedName>
        <fullName evidence="1">RNA-dependent RNA polymerase</fullName>
        <ecNumber evidence="1">2.7.7.48</ecNumber>
    </recommendedName>
</protein>
<evidence type="ECO:0000313" key="3">
    <source>
        <dbReference type="EnsemblPlants" id="AET3Gv20306600.1"/>
    </source>
</evidence>
<dbReference type="GO" id="GO:0003968">
    <property type="term" value="F:RNA-directed RNA polymerase activity"/>
    <property type="evidence" value="ECO:0007669"/>
    <property type="project" value="UniProtKB-KW"/>
</dbReference>
<dbReference type="AlphaFoldDB" id="A0A453EDJ3"/>
<keyword evidence="1" id="KW-0808">Transferase</keyword>
<dbReference type="Pfam" id="PF05183">
    <property type="entry name" value="RdRP"/>
    <property type="match status" value="1"/>
</dbReference>
<comment type="function">
    <text evidence="1">Probably involved in the RNA silencing pathway and required for the generation of small interfering RNAs (siRNAs).</text>
</comment>
<feature type="domain" description="RDRP core" evidence="2">
    <location>
        <begin position="9"/>
        <end position="74"/>
    </location>
</feature>
<name>A0A453EDJ3_AEGTS</name>
<proteinExistence type="inferred from homology"/>
<sequence>MTPFLERFLSRHPGLHFGDIHVLTATYSEAIQDFVGDSKYAILFPVSGPRSLADEMAGGDFDGDMYWVSRNPQVGHCF</sequence>
<organism evidence="3 4">
    <name type="scientific">Aegilops tauschii subsp. strangulata</name>
    <name type="common">Goatgrass</name>
    <dbReference type="NCBI Taxonomy" id="200361"/>
    <lineage>
        <taxon>Eukaryota</taxon>
        <taxon>Viridiplantae</taxon>
        <taxon>Streptophyta</taxon>
        <taxon>Embryophyta</taxon>
        <taxon>Tracheophyta</taxon>
        <taxon>Spermatophyta</taxon>
        <taxon>Magnoliopsida</taxon>
        <taxon>Liliopsida</taxon>
        <taxon>Poales</taxon>
        <taxon>Poaceae</taxon>
        <taxon>BOP clade</taxon>
        <taxon>Pooideae</taxon>
        <taxon>Triticodae</taxon>
        <taxon>Triticeae</taxon>
        <taxon>Triticinae</taxon>
        <taxon>Aegilops</taxon>
    </lineage>
</organism>
<evidence type="ECO:0000256" key="1">
    <source>
        <dbReference type="RuleBase" id="RU363098"/>
    </source>
</evidence>
<dbReference type="GO" id="GO:0030422">
    <property type="term" value="P:siRNA processing"/>
    <property type="evidence" value="ECO:0007669"/>
    <property type="project" value="TreeGrafter"/>
</dbReference>
<reference evidence="3" key="5">
    <citation type="journal article" date="2021" name="G3 (Bethesda)">
        <title>Aegilops tauschii genome assembly Aet v5.0 features greater sequence contiguity and improved annotation.</title>
        <authorList>
            <person name="Wang L."/>
            <person name="Zhu T."/>
            <person name="Rodriguez J.C."/>
            <person name="Deal K.R."/>
            <person name="Dubcovsky J."/>
            <person name="McGuire P.E."/>
            <person name="Lux T."/>
            <person name="Spannagl M."/>
            <person name="Mayer K.F.X."/>
            <person name="Baldrich P."/>
            <person name="Meyers B.C."/>
            <person name="Huo N."/>
            <person name="Gu Y.Q."/>
            <person name="Zhou H."/>
            <person name="Devos K.M."/>
            <person name="Bennetzen J.L."/>
            <person name="Unver T."/>
            <person name="Budak H."/>
            <person name="Gulick P.J."/>
            <person name="Galiba G."/>
            <person name="Kalapos B."/>
            <person name="Nelson D.R."/>
            <person name="Li P."/>
            <person name="You F.M."/>
            <person name="Luo M.C."/>
            <person name="Dvorak J."/>
        </authorList>
    </citation>
    <scope>NUCLEOTIDE SEQUENCE [LARGE SCALE GENOMIC DNA]</scope>
    <source>
        <strain evidence="3">cv. AL8/78</strain>
    </source>
</reference>
<dbReference type="GO" id="GO:0031380">
    <property type="term" value="C:nuclear RNA-directed RNA polymerase complex"/>
    <property type="evidence" value="ECO:0007669"/>
    <property type="project" value="TreeGrafter"/>
</dbReference>
<dbReference type="EnsemblPlants" id="AET3Gv20306600.1">
    <property type="protein sequence ID" value="AET3Gv20306600.1"/>
    <property type="gene ID" value="AET3Gv20306600"/>
</dbReference>
<reference evidence="4" key="2">
    <citation type="journal article" date="2017" name="Nat. Plants">
        <title>The Aegilops tauschii genome reveals multiple impacts of transposons.</title>
        <authorList>
            <person name="Zhao G."/>
            <person name="Zou C."/>
            <person name="Li K."/>
            <person name="Wang K."/>
            <person name="Li T."/>
            <person name="Gao L."/>
            <person name="Zhang X."/>
            <person name="Wang H."/>
            <person name="Yang Z."/>
            <person name="Liu X."/>
            <person name="Jiang W."/>
            <person name="Mao L."/>
            <person name="Kong X."/>
            <person name="Jiao Y."/>
            <person name="Jia J."/>
        </authorList>
    </citation>
    <scope>NUCLEOTIDE SEQUENCE [LARGE SCALE GENOMIC DNA]</scope>
    <source>
        <strain evidence="4">cv. AL8/78</strain>
    </source>
</reference>
<comment type="catalytic activity">
    <reaction evidence="1">
        <text>RNA(n) + a ribonucleoside 5'-triphosphate = RNA(n+1) + diphosphate</text>
        <dbReference type="Rhea" id="RHEA:21248"/>
        <dbReference type="Rhea" id="RHEA-COMP:14527"/>
        <dbReference type="Rhea" id="RHEA-COMP:17342"/>
        <dbReference type="ChEBI" id="CHEBI:33019"/>
        <dbReference type="ChEBI" id="CHEBI:61557"/>
        <dbReference type="ChEBI" id="CHEBI:140395"/>
        <dbReference type="EC" id="2.7.7.48"/>
    </reaction>
</comment>
<evidence type="ECO:0000259" key="2">
    <source>
        <dbReference type="Pfam" id="PF05183"/>
    </source>
</evidence>
<keyword evidence="1" id="KW-0696">RNA-directed RNA polymerase</keyword>
<keyword evidence="1" id="KW-0694">RNA-binding</keyword>
<dbReference type="GO" id="GO:0003723">
    <property type="term" value="F:RNA binding"/>
    <property type="evidence" value="ECO:0007669"/>
    <property type="project" value="UniProtKB-KW"/>
</dbReference>
<reference evidence="3" key="3">
    <citation type="journal article" date="2017" name="Nature">
        <title>Genome sequence of the progenitor of the wheat D genome Aegilops tauschii.</title>
        <authorList>
            <person name="Luo M.C."/>
            <person name="Gu Y.Q."/>
            <person name="Puiu D."/>
            <person name="Wang H."/>
            <person name="Twardziok S.O."/>
            <person name="Deal K.R."/>
            <person name="Huo N."/>
            <person name="Zhu T."/>
            <person name="Wang L."/>
            <person name="Wang Y."/>
            <person name="McGuire P.E."/>
            <person name="Liu S."/>
            <person name="Long H."/>
            <person name="Ramasamy R.K."/>
            <person name="Rodriguez J.C."/>
            <person name="Van S.L."/>
            <person name="Yuan L."/>
            <person name="Wang Z."/>
            <person name="Xia Z."/>
            <person name="Xiao L."/>
            <person name="Anderson O.D."/>
            <person name="Ouyang S."/>
            <person name="Liang Y."/>
            <person name="Zimin A.V."/>
            <person name="Pertea G."/>
            <person name="Qi P."/>
            <person name="Bennetzen J.L."/>
            <person name="Dai X."/>
            <person name="Dawson M.W."/>
            <person name="Muller H.G."/>
            <person name="Kugler K."/>
            <person name="Rivarola-Duarte L."/>
            <person name="Spannagl M."/>
            <person name="Mayer K.F.X."/>
            <person name="Lu F.H."/>
            <person name="Bevan M.W."/>
            <person name="Leroy P."/>
            <person name="Li P."/>
            <person name="You F.M."/>
            <person name="Sun Q."/>
            <person name="Liu Z."/>
            <person name="Lyons E."/>
            <person name="Wicker T."/>
            <person name="Salzberg S.L."/>
            <person name="Devos K.M."/>
            <person name="Dvorak J."/>
        </authorList>
    </citation>
    <scope>NUCLEOTIDE SEQUENCE [LARGE SCALE GENOMIC DNA]</scope>
    <source>
        <strain evidence="3">cv. AL8/78</strain>
    </source>
</reference>
<keyword evidence="1" id="KW-0548">Nucleotidyltransferase</keyword>
<dbReference type="Proteomes" id="UP000015105">
    <property type="component" value="Chromosome 3D"/>
</dbReference>
<reference evidence="3" key="4">
    <citation type="submission" date="2019-03" db="UniProtKB">
        <authorList>
            <consortium name="EnsemblPlants"/>
        </authorList>
    </citation>
    <scope>IDENTIFICATION</scope>
</reference>
<dbReference type="PANTHER" id="PTHR23079">
    <property type="entry name" value="RNA-DEPENDENT RNA POLYMERASE"/>
    <property type="match status" value="1"/>
</dbReference>
<dbReference type="InterPro" id="IPR007855">
    <property type="entry name" value="RDRP"/>
</dbReference>
<dbReference type="PANTHER" id="PTHR23079:SF37">
    <property type="entry name" value="RNA-DEPENDENT RNA POLYMERASE"/>
    <property type="match status" value="1"/>
</dbReference>
<dbReference type="EC" id="2.7.7.48" evidence="1"/>
<dbReference type="STRING" id="200361.A0A453EDJ3"/>
<comment type="similarity">
    <text evidence="1">Belongs to the RdRP family.</text>
</comment>
<reference evidence="4" key="1">
    <citation type="journal article" date="2014" name="Science">
        <title>Ancient hybridizations among the ancestral genomes of bread wheat.</title>
        <authorList>
            <consortium name="International Wheat Genome Sequencing Consortium,"/>
            <person name="Marcussen T."/>
            <person name="Sandve S.R."/>
            <person name="Heier L."/>
            <person name="Spannagl M."/>
            <person name="Pfeifer M."/>
            <person name="Jakobsen K.S."/>
            <person name="Wulff B.B."/>
            <person name="Steuernagel B."/>
            <person name="Mayer K.F."/>
            <person name="Olsen O.A."/>
        </authorList>
    </citation>
    <scope>NUCLEOTIDE SEQUENCE [LARGE SCALE GENOMIC DNA]</scope>
    <source>
        <strain evidence="4">cv. AL8/78</strain>
    </source>
</reference>
<evidence type="ECO:0000313" key="4">
    <source>
        <dbReference type="Proteomes" id="UP000015105"/>
    </source>
</evidence>
<keyword evidence="4" id="KW-1185">Reference proteome</keyword>
<dbReference type="Gramene" id="AET3Gv20306600.1">
    <property type="protein sequence ID" value="AET3Gv20306600.1"/>
    <property type="gene ID" value="AET3Gv20306600"/>
</dbReference>